<feature type="binding site" evidence="7 8">
    <location>
        <begin position="191"/>
        <end position="193"/>
    </location>
    <ligand>
        <name>substrate</name>
    </ligand>
</feature>
<dbReference type="InterPro" id="IPR012349">
    <property type="entry name" value="Split_barrel_FMN-bd"/>
</dbReference>
<dbReference type="RefSeq" id="WP_283172840.1">
    <property type="nucleotide sequence ID" value="NZ_JAPNOA010000018.1"/>
</dbReference>
<comment type="catalytic activity">
    <reaction evidence="7">
        <text>pyridoxamine 5'-phosphate + O2 + H2O = pyridoxal 5'-phosphate + H2O2 + NH4(+)</text>
        <dbReference type="Rhea" id="RHEA:15817"/>
        <dbReference type="ChEBI" id="CHEBI:15377"/>
        <dbReference type="ChEBI" id="CHEBI:15379"/>
        <dbReference type="ChEBI" id="CHEBI:16240"/>
        <dbReference type="ChEBI" id="CHEBI:28938"/>
        <dbReference type="ChEBI" id="CHEBI:58451"/>
        <dbReference type="ChEBI" id="CHEBI:597326"/>
        <dbReference type="EC" id="1.4.3.5"/>
    </reaction>
</comment>
<dbReference type="PROSITE" id="PS01064">
    <property type="entry name" value="PYRIDOX_OXIDASE"/>
    <property type="match status" value="1"/>
</dbReference>
<comment type="caution">
    <text evidence="12">The sequence shown here is derived from an EMBL/GenBank/DDBJ whole genome shotgun (WGS) entry which is preliminary data.</text>
</comment>
<feature type="binding site" evidence="7 9">
    <location>
        <position position="105"/>
    </location>
    <ligand>
        <name>FMN</name>
        <dbReference type="ChEBI" id="CHEBI:58210"/>
    </ligand>
</feature>
<dbReference type="EC" id="1.4.3.5" evidence="7"/>
<feature type="domain" description="Pyridoxine 5'-phosphate oxidase dimerisation C-terminal" evidence="11">
    <location>
        <begin position="172"/>
        <end position="213"/>
    </location>
</feature>
<name>A0A9X3IR90_9GAMM</name>
<feature type="binding site" evidence="7 8">
    <location>
        <position position="131"/>
    </location>
    <ligand>
        <name>substrate</name>
    </ligand>
</feature>
<dbReference type="AlphaFoldDB" id="A0A9X3IR90"/>
<comment type="caution">
    <text evidence="7">Lacks conserved residue(s) required for the propagation of feature annotation.</text>
</comment>
<dbReference type="InterPro" id="IPR019740">
    <property type="entry name" value="Pyridox_Oxase_CS"/>
</dbReference>
<gene>
    <name evidence="7 12" type="primary">pdxH</name>
    <name evidence="12" type="ORF">OUO13_05455</name>
</gene>
<dbReference type="InterPro" id="IPR011576">
    <property type="entry name" value="Pyridox_Oxase_N"/>
</dbReference>
<evidence type="ECO:0000256" key="2">
    <source>
        <dbReference type="ARBA" id="ARBA00011738"/>
    </source>
</evidence>
<comment type="subunit">
    <text evidence="2 7">Homodimer.</text>
</comment>
<keyword evidence="13" id="KW-1185">Reference proteome</keyword>
<keyword evidence="4 7" id="KW-0288">FMN</keyword>
<dbReference type="Proteomes" id="UP001150830">
    <property type="component" value="Unassembled WGS sequence"/>
</dbReference>
<dbReference type="PANTHER" id="PTHR10851">
    <property type="entry name" value="PYRIDOXINE-5-PHOSPHATE OXIDASE"/>
    <property type="match status" value="1"/>
</dbReference>
<feature type="binding site" evidence="7 9">
    <location>
        <position position="83"/>
    </location>
    <ligand>
        <name>FMN</name>
        <dbReference type="ChEBI" id="CHEBI:58210"/>
    </ligand>
</feature>
<organism evidence="12 13">
    <name type="scientific">Parathalassolituus penaei</name>
    <dbReference type="NCBI Taxonomy" id="2997323"/>
    <lineage>
        <taxon>Bacteria</taxon>
        <taxon>Pseudomonadati</taxon>
        <taxon>Pseudomonadota</taxon>
        <taxon>Gammaproteobacteria</taxon>
        <taxon>Oceanospirillales</taxon>
        <taxon>Oceanospirillaceae</taxon>
        <taxon>Parathalassolituus</taxon>
    </lineage>
</organism>
<evidence type="ECO:0000256" key="6">
    <source>
        <dbReference type="ARBA" id="ARBA00023096"/>
    </source>
</evidence>
<evidence type="ECO:0000313" key="13">
    <source>
        <dbReference type="Proteomes" id="UP001150830"/>
    </source>
</evidence>
<protein>
    <recommendedName>
        <fullName evidence="7">Pyridoxine/pyridoxamine 5'-phosphate oxidase</fullName>
        <ecNumber evidence="7">1.4.3.5</ecNumber>
    </recommendedName>
    <alternativeName>
        <fullName evidence="7">PNP/PMP oxidase</fullName>
        <shortName evidence="7">PNPOx</shortName>
    </alternativeName>
    <alternativeName>
        <fullName evidence="7">Pyridoxal 5'-phosphate synthase</fullName>
    </alternativeName>
</protein>
<evidence type="ECO:0000256" key="5">
    <source>
        <dbReference type="ARBA" id="ARBA00023002"/>
    </source>
</evidence>
<feature type="binding site" evidence="7 9">
    <location>
        <begin position="140"/>
        <end position="141"/>
    </location>
    <ligand>
        <name>FMN</name>
        <dbReference type="ChEBI" id="CHEBI:58210"/>
    </ligand>
</feature>
<proteinExistence type="inferred from homology"/>
<dbReference type="NCBIfam" id="TIGR00558">
    <property type="entry name" value="pdxH"/>
    <property type="match status" value="1"/>
</dbReference>
<feature type="binding site" evidence="8">
    <location>
        <begin position="8"/>
        <end position="11"/>
    </location>
    <ligand>
        <name>substrate</name>
    </ligand>
</feature>
<feature type="binding site" evidence="7 9">
    <location>
        <begin position="76"/>
        <end position="77"/>
    </location>
    <ligand>
        <name>FMN</name>
        <dbReference type="ChEBI" id="CHEBI:58210"/>
    </ligand>
</feature>
<dbReference type="GO" id="GO:0008615">
    <property type="term" value="P:pyridoxine biosynthetic process"/>
    <property type="evidence" value="ECO:0007669"/>
    <property type="project" value="UniProtKB-UniRule"/>
</dbReference>
<evidence type="ECO:0000256" key="1">
    <source>
        <dbReference type="ARBA" id="ARBA00007301"/>
    </source>
</evidence>
<dbReference type="GO" id="GO:0010181">
    <property type="term" value="F:FMN binding"/>
    <property type="evidence" value="ECO:0007669"/>
    <property type="project" value="UniProtKB-UniRule"/>
</dbReference>
<keyword evidence="3 7" id="KW-0285">Flavoprotein</keyword>
<dbReference type="SUPFAM" id="SSF50475">
    <property type="entry name" value="FMN-binding split barrel"/>
    <property type="match status" value="1"/>
</dbReference>
<accession>A0A9X3IR90</accession>
<reference evidence="12" key="1">
    <citation type="submission" date="2022-11" db="EMBL/GenBank/DDBJ databases">
        <title>Parathalassolutuus dongxingensis gen. nov., sp. nov., a novel member of family Oceanospirillaceae isolated from a coastal shrimp pond in Guangxi, China.</title>
        <authorList>
            <person name="Chen H."/>
        </authorList>
    </citation>
    <scope>NUCLEOTIDE SEQUENCE</scope>
    <source>
        <strain evidence="12">G-43</strain>
    </source>
</reference>
<feature type="binding site" evidence="7 8">
    <location>
        <position position="66"/>
    </location>
    <ligand>
        <name>substrate</name>
    </ligand>
</feature>
<comment type="similarity">
    <text evidence="1 7">Belongs to the pyridoxamine 5'-phosphate oxidase family.</text>
</comment>
<feature type="domain" description="Pyridoxamine 5'-phosphate oxidase N-terminal" evidence="10">
    <location>
        <begin position="43"/>
        <end position="157"/>
    </location>
</feature>
<comment type="cofactor">
    <cofactor evidence="7 9">
        <name>FMN</name>
        <dbReference type="ChEBI" id="CHEBI:58210"/>
    </cofactor>
    <text evidence="7 9">Binds 1 FMN per subunit.</text>
</comment>
<feature type="binding site" evidence="7 8">
    <location>
        <position position="127"/>
    </location>
    <ligand>
        <name>substrate</name>
    </ligand>
</feature>
<dbReference type="FunFam" id="2.30.110.10:FF:000020">
    <property type="entry name" value="PNPO isoform 11"/>
    <property type="match status" value="1"/>
</dbReference>
<evidence type="ECO:0000313" key="12">
    <source>
        <dbReference type="EMBL" id="MCY0964626.1"/>
    </source>
</evidence>
<evidence type="ECO:0000256" key="9">
    <source>
        <dbReference type="PIRSR" id="PIRSR000190-2"/>
    </source>
</evidence>
<dbReference type="PIRSF" id="PIRSF000190">
    <property type="entry name" value="Pyd_amn-ph_oxd"/>
    <property type="match status" value="1"/>
</dbReference>
<feature type="binding site" evidence="7 9">
    <location>
        <position position="195"/>
    </location>
    <ligand>
        <name>FMN</name>
        <dbReference type="ChEBI" id="CHEBI:58210"/>
    </ligand>
</feature>
<dbReference type="Pfam" id="PF10590">
    <property type="entry name" value="PNP_phzG_C"/>
    <property type="match status" value="1"/>
</dbReference>
<feature type="binding site" evidence="7 8">
    <location>
        <position position="123"/>
    </location>
    <ligand>
        <name>substrate</name>
    </ligand>
</feature>
<dbReference type="HAMAP" id="MF_01629">
    <property type="entry name" value="PdxH"/>
    <property type="match status" value="1"/>
</dbReference>
<comment type="pathway">
    <text evidence="7">Cofactor metabolism; pyridoxal 5'-phosphate salvage; pyridoxal 5'-phosphate from pyridoxine 5'-phosphate: step 1/1.</text>
</comment>
<dbReference type="PANTHER" id="PTHR10851:SF0">
    <property type="entry name" value="PYRIDOXINE-5'-PHOSPHATE OXIDASE"/>
    <property type="match status" value="1"/>
</dbReference>
<keyword evidence="5 7" id="KW-0560">Oxidoreductase</keyword>
<comment type="pathway">
    <text evidence="7">Cofactor metabolism; pyridoxal 5'-phosphate salvage; pyridoxal 5'-phosphate from pyridoxamine 5'-phosphate: step 1/1.</text>
</comment>
<dbReference type="EMBL" id="JAPNOA010000018">
    <property type="protein sequence ID" value="MCY0964626.1"/>
    <property type="molecule type" value="Genomic_DNA"/>
</dbReference>
<dbReference type="NCBIfam" id="NF004231">
    <property type="entry name" value="PRK05679.1"/>
    <property type="match status" value="1"/>
</dbReference>
<dbReference type="InterPro" id="IPR019576">
    <property type="entry name" value="Pyridoxamine_oxidase_dimer_C"/>
</dbReference>
<dbReference type="Gene3D" id="2.30.110.10">
    <property type="entry name" value="Electron Transport, Fmn-binding Protein, Chain A"/>
    <property type="match status" value="1"/>
</dbReference>
<keyword evidence="6 7" id="KW-0664">Pyridoxine biosynthesis</keyword>
<evidence type="ECO:0000259" key="10">
    <source>
        <dbReference type="Pfam" id="PF01243"/>
    </source>
</evidence>
<feature type="binding site" evidence="7 9">
    <location>
        <begin position="61"/>
        <end position="66"/>
    </location>
    <ligand>
        <name>FMN</name>
        <dbReference type="ChEBI" id="CHEBI:58210"/>
    </ligand>
</feature>
<comment type="catalytic activity">
    <reaction evidence="7">
        <text>pyridoxine 5'-phosphate + O2 = pyridoxal 5'-phosphate + H2O2</text>
        <dbReference type="Rhea" id="RHEA:15149"/>
        <dbReference type="ChEBI" id="CHEBI:15379"/>
        <dbReference type="ChEBI" id="CHEBI:16240"/>
        <dbReference type="ChEBI" id="CHEBI:58589"/>
        <dbReference type="ChEBI" id="CHEBI:597326"/>
        <dbReference type="EC" id="1.4.3.5"/>
    </reaction>
</comment>
<dbReference type="GO" id="GO:0004733">
    <property type="term" value="F:pyridoxamine phosphate oxidase activity"/>
    <property type="evidence" value="ECO:0007669"/>
    <property type="project" value="UniProtKB-UniRule"/>
</dbReference>
<evidence type="ECO:0000256" key="3">
    <source>
        <dbReference type="ARBA" id="ARBA00022630"/>
    </source>
</evidence>
<dbReference type="Pfam" id="PF01243">
    <property type="entry name" value="PNPOx_N"/>
    <property type="match status" value="1"/>
</dbReference>
<feature type="binding site" evidence="7 9">
    <location>
        <position position="185"/>
    </location>
    <ligand>
        <name>FMN</name>
        <dbReference type="ChEBI" id="CHEBI:58210"/>
    </ligand>
</feature>
<evidence type="ECO:0000259" key="11">
    <source>
        <dbReference type="Pfam" id="PF10590"/>
    </source>
</evidence>
<evidence type="ECO:0000256" key="8">
    <source>
        <dbReference type="PIRSR" id="PIRSR000190-1"/>
    </source>
</evidence>
<comment type="function">
    <text evidence="7">Catalyzes the oxidation of either pyridoxine 5'-phosphate (PNP) or pyridoxamine 5'-phosphate (PMP) into pyridoxal 5'-phosphate (PLP).</text>
</comment>
<sequence>MVDLSDIRKEYTQGRLDENKVAEHPVVQFNAWFEQYRGTSPIEPTVMTVASIDADGMPWQRILLLKAFDEHGFVFFTNYESNKGQQLDHNPNASIHFFWMTMERQVQIQGRVEKVSREEAERYFHSRPRESQLGAWASQQSRPLASRSELETRFARLNVEYQDREVPLPDYWGGFRLVPSRIEFWQGGEHRLHDRVEYRRQADGSWKIQRLNP</sequence>
<dbReference type="InterPro" id="IPR000659">
    <property type="entry name" value="Pyridox_Oxase"/>
</dbReference>
<evidence type="ECO:0000256" key="7">
    <source>
        <dbReference type="HAMAP-Rule" id="MF_01629"/>
    </source>
</evidence>
<evidence type="ECO:0000256" key="4">
    <source>
        <dbReference type="ARBA" id="ARBA00022643"/>
    </source>
</evidence>